<dbReference type="InterPro" id="IPR014710">
    <property type="entry name" value="RmlC-like_jellyroll"/>
</dbReference>
<dbReference type="SUPFAM" id="SSF51206">
    <property type="entry name" value="cAMP-binding domain-like"/>
    <property type="match status" value="1"/>
</dbReference>
<dbReference type="Gene3D" id="2.60.120.10">
    <property type="entry name" value="Jelly Rolls"/>
    <property type="match status" value="1"/>
</dbReference>
<dbReference type="AlphaFoldDB" id="A0A4Q7MAT4"/>
<accession>A0A4Q7MAT4</accession>
<evidence type="ECO:0000313" key="3">
    <source>
        <dbReference type="Proteomes" id="UP000293874"/>
    </source>
</evidence>
<organism evidence="2 3">
    <name type="scientific">Pseudobacter ginsenosidimutans</name>
    <dbReference type="NCBI Taxonomy" id="661488"/>
    <lineage>
        <taxon>Bacteria</taxon>
        <taxon>Pseudomonadati</taxon>
        <taxon>Bacteroidota</taxon>
        <taxon>Chitinophagia</taxon>
        <taxon>Chitinophagales</taxon>
        <taxon>Chitinophagaceae</taxon>
        <taxon>Pseudobacter</taxon>
    </lineage>
</organism>
<dbReference type="Proteomes" id="UP000293874">
    <property type="component" value="Unassembled WGS sequence"/>
</dbReference>
<dbReference type="Pfam" id="PF00027">
    <property type="entry name" value="cNMP_binding"/>
    <property type="match status" value="1"/>
</dbReference>
<dbReference type="EMBL" id="SGXA01000007">
    <property type="protein sequence ID" value="RZS63928.1"/>
    <property type="molecule type" value="Genomic_DNA"/>
</dbReference>
<reference evidence="2 3" key="1">
    <citation type="submission" date="2019-02" db="EMBL/GenBank/DDBJ databases">
        <title>Genomic Encyclopedia of Type Strains, Phase IV (KMG-IV): sequencing the most valuable type-strain genomes for metagenomic binning, comparative biology and taxonomic classification.</title>
        <authorList>
            <person name="Goeker M."/>
        </authorList>
    </citation>
    <scope>NUCLEOTIDE SEQUENCE [LARGE SCALE GENOMIC DNA]</scope>
    <source>
        <strain evidence="2 3">DSM 18116</strain>
    </source>
</reference>
<dbReference type="InterPro" id="IPR000595">
    <property type="entry name" value="cNMP-bd_dom"/>
</dbReference>
<dbReference type="PROSITE" id="PS50042">
    <property type="entry name" value="CNMP_BINDING_3"/>
    <property type="match status" value="1"/>
</dbReference>
<protein>
    <submittedName>
        <fullName evidence="2">CRP-like cAMP-binding protein</fullName>
    </submittedName>
</protein>
<sequence>MKNGGCTDQLYLIVDEYAKMSYEMGMSIAVSRPQCNTGNKSRLSYYLFYFRYMSAATRPTATELQPVFELFNVLHPIGKRVEIYLQKNIYCCEIKKGELLVKSGEVCDSIYFIKRGVLRGFIEEGSREITTWLTVENEIVATITGFLLRKPTMENIQAIEDCELLGIKFEDLNRLYLKYPSFNIVGRKITELYYVYAEQRAYITRFHEAERKYEILMDLYPHYLNRIPLKYIASFLGITIETLSRVRAKAHTRSRKKSVKDL</sequence>
<name>A0A4Q7MAT4_9BACT</name>
<dbReference type="InterPro" id="IPR018490">
    <property type="entry name" value="cNMP-bd_dom_sf"/>
</dbReference>
<feature type="domain" description="Cyclic nucleotide-binding" evidence="1">
    <location>
        <begin position="85"/>
        <end position="175"/>
    </location>
</feature>
<dbReference type="PROSITE" id="PS00888">
    <property type="entry name" value="CNMP_BINDING_1"/>
    <property type="match status" value="1"/>
</dbReference>
<gene>
    <name evidence="2" type="ORF">EV199_6028</name>
</gene>
<proteinExistence type="predicted"/>
<keyword evidence="3" id="KW-1185">Reference proteome</keyword>
<evidence type="ECO:0000259" key="1">
    <source>
        <dbReference type="PROSITE" id="PS50042"/>
    </source>
</evidence>
<dbReference type="InterPro" id="IPR018488">
    <property type="entry name" value="cNMP-bd_CS"/>
</dbReference>
<evidence type="ECO:0000313" key="2">
    <source>
        <dbReference type="EMBL" id="RZS63928.1"/>
    </source>
</evidence>
<dbReference type="CDD" id="cd00038">
    <property type="entry name" value="CAP_ED"/>
    <property type="match status" value="1"/>
</dbReference>
<comment type="caution">
    <text evidence="2">The sequence shown here is derived from an EMBL/GenBank/DDBJ whole genome shotgun (WGS) entry which is preliminary data.</text>
</comment>